<dbReference type="Pfam" id="PF17921">
    <property type="entry name" value="Integrase_H2C2"/>
    <property type="match status" value="1"/>
</dbReference>
<organism evidence="2 3">
    <name type="scientific">Patella caerulea</name>
    <name type="common">Rayed Mediterranean limpet</name>
    <dbReference type="NCBI Taxonomy" id="87958"/>
    <lineage>
        <taxon>Eukaryota</taxon>
        <taxon>Metazoa</taxon>
        <taxon>Spiralia</taxon>
        <taxon>Lophotrochozoa</taxon>
        <taxon>Mollusca</taxon>
        <taxon>Gastropoda</taxon>
        <taxon>Patellogastropoda</taxon>
        <taxon>Patelloidea</taxon>
        <taxon>Patellidae</taxon>
        <taxon>Patella</taxon>
    </lineage>
</organism>
<evidence type="ECO:0000313" key="2">
    <source>
        <dbReference type="EMBL" id="KAK6196364.1"/>
    </source>
</evidence>
<dbReference type="Proteomes" id="UP001347796">
    <property type="component" value="Unassembled WGS sequence"/>
</dbReference>
<feature type="domain" description="Integrase zinc-binding" evidence="1">
    <location>
        <begin position="87"/>
        <end position="120"/>
    </location>
</feature>
<dbReference type="PANTHER" id="PTHR37984">
    <property type="entry name" value="PROTEIN CBG26694"/>
    <property type="match status" value="1"/>
</dbReference>
<protein>
    <recommendedName>
        <fullName evidence="1">Integrase zinc-binding domain-containing protein</fullName>
    </recommendedName>
</protein>
<dbReference type="Gene3D" id="1.10.340.70">
    <property type="match status" value="1"/>
</dbReference>
<proteinExistence type="predicted"/>
<dbReference type="EMBL" id="JAZGQO010000001">
    <property type="protein sequence ID" value="KAK6196364.1"/>
    <property type="molecule type" value="Genomic_DNA"/>
</dbReference>
<reference evidence="2 3" key="1">
    <citation type="submission" date="2024-01" db="EMBL/GenBank/DDBJ databases">
        <title>The genome of the rayed Mediterranean limpet Patella caerulea (Linnaeus, 1758).</title>
        <authorList>
            <person name="Anh-Thu Weber A."/>
            <person name="Halstead-Nussloch G."/>
        </authorList>
    </citation>
    <scope>NUCLEOTIDE SEQUENCE [LARGE SCALE GENOMIC DNA]</scope>
    <source>
        <strain evidence="2">AATW-2023a</strain>
        <tissue evidence="2">Whole specimen</tissue>
    </source>
</reference>
<gene>
    <name evidence="2" type="ORF">SNE40_001601</name>
</gene>
<evidence type="ECO:0000313" key="3">
    <source>
        <dbReference type="Proteomes" id="UP001347796"/>
    </source>
</evidence>
<dbReference type="InterPro" id="IPR041588">
    <property type="entry name" value="Integrase_H2C2"/>
</dbReference>
<accession>A0AAN8QI73</accession>
<dbReference type="AlphaFoldDB" id="A0AAN8QI73"/>
<keyword evidence="3" id="KW-1185">Reference proteome</keyword>
<comment type="caution">
    <text evidence="2">The sequence shown here is derived from an EMBL/GenBank/DDBJ whole genome shotgun (WGS) entry which is preliminary data.</text>
</comment>
<sequence length="259" mass="29605">MGINALNTAQVDSLPVTTSSVQQETRRDPVISPVVQYTNYGWPTAKCNQELNVFYTRIHEITVHQECLMWALREVIPAKLRHVIVVVKMKMLARSYIWWPGIDGDIETLAKQCTGCQQSQHMPKSAPIHPASNGLVERIVQSFKQAMYSSRPEKGTIQKKLPKSAPIHPYHPASNGLADVLFNHSSKPCILVYQKKELFRKSYPSFYWLCTTNTSPAKLFMRRELRTKLQLIKSMSILNKKIYVDIAKIHIVVLKTVNM</sequence>
<evidence type="ECO:0000259" key="1">
    <source>
        <dbReference type="Pfam" id="PF17921"/>
    </source>
</evidence>
<dbReference type="PANTHER" id="PTHR37984:SF14">
    <property type="entry name" value="RIBONUCLEASE H"/>
    <property type="match status" value="1"/>
</dbReference>
<name>A0AAN8QI73_PATCE</name>
<dbReference type="InterPro" id="IPR050951">
    <property type="entry name" value="Retrovirus_Pol_polyprotein"/>
</dbReference>